<dbReference type="Gene3D" id="3.40.50.1100">
    <property type="match status" value="2"/>
</dbReference>
<sequence length="322" mass="34344">MTELKLPTYADVQEAAKRLDGVANRTPVNTSRTLNDMLGAEVFFKCENFQRMGAFKFRGAYNALAKFSPAQRRAGVVAFSSGNHAQGIALSAKLLGIPATIVMPHDAPAAKVAATKGYGANVVIYDRYTEDREAIGRRLADEHGFTLIPPYDHPDVLSGQGTAAKELFEAVGALDVVLTPLGGGGLLSGTALTTRALSPQCKLFGVEPEAGNDGQQSFRSGAIVHIDTPKTIADGAQTQHLGQYTFSIIKRDVDDILTASDAQLVEAMKFYATRMKMIVEPTGCLGLAAAMHMKDALKGKRIGIIISGGNIDLERFCELVSA</sequence>
<protein>
    <submittedName>
        <fullName evidence="6">Pyridoxal-5'-phosphate-dependent enzyme, beta subunit</fullName>
    </submittedName>
</protein>
<evidence type="ECO:0000256" key="1">
    <source>
        <dbReference type="ARBA" id="ARBA00001933"/>
    </source>
</evidence>
<comment type="cofactor">
    <cofactor evidence="1">
        <name>pyridoxal 5'-phosphate</name>
        <dbReference type="ChEBI" id="CHEBI:597326"/>
    </cofactor>
</comment>
<dbReference type="GO" id="GO:0005524">
    <property type="term" value="F:ATP binding"/>
    <property type="evidence" value="ECO:0007669"/>
    <property type="project" value="TreeGrafter"/>
</dbReference>
<dbReference type="NCBIfam" id="NF005454">
    <property type="entry name" value="PRK07048.1"/>
    <property type="match status" value="1"/>
</dbReference>
<gene>
    <name evidence="6" type="ordered locus">Reut_B4347</name>
</gene>
<dbReference type="EMBL" id="CP000091">
    <property type="protein sequence ID" value="AAZ63700.1"/>
    <property type="molecule type" value="Genomic_DNA"/>
</dbReference>
<evidence type="ECO:0000256" key="4">
    <source>
        <dbReference type="ARBA" id="ARBA00023239"/>
    </source>
</evidence>
<accession>Q46T34</accession>
<dbReference type="InterPro" id="IPR036052">
    <property type="entry name" value="TrpB-like_PALP_sf"/>
</dbReference>
<dbReference type="AlphaFoldDB" id="Q46T34"/>
<keyword evidence="4" id="KW-0456">Lyase</keyword>
<dbReference type="InterPro" id="IPR001926">
    <property type="entry name" value="TrpB-like_PALP"/>
</dbReference>
<dbReference type="CDD" id="cd01562">
    <property type="entry name" value="Thr-dehyd"/>
    <property type="match status" value="1"/>
</dbReference>
<evidence type="ECO:0000256" key="2">
    <source>
        <dbReference type="ARBA" id="ARBA00010869"/>
    </source>
</evidence>
<dbReference type="GO" id="GO:0000287">
    <property type="term" value="F:magnesium ion binding"/>
    <property type="evidence" value="ECO:0007669"/>
    <property type="project" value="TreeGrafter"/>
</dbReference>
<dbReference type="PANTHER" id="PTHR43050">
    <property type="entry name" value="SERINE / THREONINE RACEMASE FAMILY MEMBER"/>
    <property type="match status" value="1"/>
</dbReference>
<dbReference type="PANTHER" id="PTHR43050:SF1">
    <property type="entry name" value="SERINE RACEMASE"/>
    <property type="match status" value="1"/>
</dbReference>
<dbReference type="eggNOG" id="COG1171">
    <property type="taxonomic scope" value="Bacteria"/>
</dbReference>
<reference evidence="6" key="1">
    <citation type="submission" date="2005-08" db="EMBL/GenBank/DDBJ databases">
        <title>Complete sequence of chromosome 2 of Ralstonia eutropha JMP134.</title>
        <authorList>
            <person name="Copeland A."/>
            <person name="Lucas S."/>
            <person name="Lapidus A."/>
            <person name="Barry K."/>
            <person name="Detter J.C."/>
            <person name="Glavina T."/>
            <person name="Hammon N."/>
            <person name="Israni S."/>
            <person name="Pitluck S."/>
            <person name="Goltsman E."/>
            <person name="Martinez M."/>
            <person name="Schmutz J."/>
            <person name="Larimer F."/>
            <person name="Land M."/>
            <person name="Lykidis A."/>
            <person name="Richardson P."/>
        </authorList>
    </citation>
    <scope>NUCLEOTIDE SEQUENCE [LARGE SCALE GENOMIC DNA]</scope>
    <source>
        <strain evidence="6">JMP134</strain>
    </source>
</reference>
<organism evidence="6">
    <name type="scientific">Cupriavidus pinatubonensis (strain JMP 134 / LMG 1197)</name>
    <name type="common">Cupriavidus necator (strain JMP 134)</name>
    <dbReference type="NCBI Taxonomy" id="264198"/>
    <lineage>
        <taxon>Bacteria</taxon>
        <taxon>Pseudomonadati</taxon>
        <taxon>Pseudomonadota</taxon>
        <taxon>Betaproteobacteria</taxon>
        <taxon>Burkholderiales</taxon>
        <taxon>Burkholderiaceae</taxon>
        <taxon>Cupriavidus</taxon>
    </lineage>
</organism>
<dbReference type="FunFam" id="3.40.50.1100:FF:000007">
    <property type="entry name" value="L-threonine dehydratase catabolic TdcB"/>
    <property type="match status" value="1"/>
</dbReference>
<dbReference type="STRING" id="264198.Reut_B4347"/>
<dbReference type="GO" id="GO:0003941">
    <property type="term" value="F:L-serine ammonia-lyase activity"/>
    <property type="evidence" value="ECO:0007669"/>
    <property type="project" value="TreeGrafter"/>
</dbReference>
<comment type="similarity">
    <text evidence="2">Belongs to the serine/threonine dehydratase family.</text>
</comment>
<evidence type="ECO:0000256" key="3">
    <source>
        <dbReference type="ARBA" id="ARBA00022898"/>
    </source>
</evidence>
<evidence type="ECO:0000313" key="6">
    <source>
        <dbReference type="EMBL" id="AAZ63700.1"/>
    </source>
</evidence>
<keyword evidence="3" id="KW-0663">Pyridoxal phosphate</keyword>
<evidence type="ECO:0000259" key="5">
    <source>
        <dbReference type="Pfam" id="PF00291"/>
    </source>
</evidence>
<dbReference type="FunFam" id="3.40.50.1100:FF:000005">
    <property type="entry name" value="Threonine dehydratase catabolic"/>
    <property type="match status" value="1"/>
</dbReference>
<feature type="domain" description="Tryptophan synthase beta chain-like PALP" evidence="5">
    <location>
        <begin position="24"/>
        <end position="308"/>
    </location>
</feature>
<dbReference type="Pfam" id="PF00291">
    <property type="entry name" value="PALP"/>
    <property type="match status" value="1"/>
</dbReference>
<dbReference type="OrthoDB" id="9811476at2"/>
<dbReference type="HOGENOM" id="CLU_021152_4_2_4"/>
<dbReference type="GO" id="GO:0030170">
    <property type="term" value="F:pyridoxal phosphate binding"/>
    <property type="evidence" value="ECO:0007669"/>
    <property type="project" value="TreeGrafter"/>
</dbReference>
<dbReference type="GO" id="GO:0030378">
    <property type="term" value="F:serine racemase activity"/>
    <property type="evidence" value="ECO:0007669"/>
    <property type="project" value="TreeGrafter"/>
</dbReference>
<dbReference type="KEGG" id="reu:Reut_B4347"/>
<dbReference type="GO" id="GO:0008721">
    <property type="term" value="F:D-serine ammonia-lyase activity"/>
    <property type="evidence" value="ECO:0007669"/>
    <property type="project" value="TreeGrafter"/>
</dbReference>
<proteinExistence type="inferred from homology"/>
<dbReference type="SUPFAM" id="SSF53686">
    <property type="entry name" value="Tryptophan synthase beta subunit-like PLP-dependent enzymes"/>
    <property type="match status" value="1"/>
</dbReference>
<name>Q46T34_CUPPJ</name>
<dbReference type="GO" id="GO:0018114">
    <property type="term" value="F:threonine racemase activity"/>
    <property type="evidence" value="ECO:0007669"/>
    <property type="project" value="TreeGrafter"/>
</dbReference>